<gene>
    <name evidence="1" type="ORF">TIFTF001_022243</name>
</gene>
<sequence length="142" mass="15672">MSPPFCSIFLSPDRRLILAAFFTGGVDDHHAISEPQSIDILGAAFRITNQGEPLKKKKNPCTRAKSLDTAFSLRGFRGFVSISMVQRTDRIWIWFVPTAEAAAVDEAAAKKSRAGDKRMPALRDAAASDCGYVIEYSNKYLD</sequence>
<dbReference type="AlphaFoldDB" id="A0AA88DFC5"/>
<accession>A0AA88DFC5</accession>
<evidence type="ECO:0000313" key="1">
    <source>
        <dbReference type="EMBL" id="GMN53097.1"/>
    </source>
</evidence>
<dbReference type="Proteomes" id="UP001187192">
    <property type="component" value="Unassembled WGS sequence"/>
</dbReference>
<keyword evidence="2" id="KW-1185">Reference proteome</keyword>
<reference evidence="1" key="1">
    <citation type="submission" date="2023-07" db="EMBL/GenBank/DDBJ databases">
        <title>draft genome sequence of fig (Ficus carica).</title>
        <authorList>
            <person name="Takahashi T."/>
            <person name="Nishimura K."/>
        </authorList>
    </citation>
    <scope>NUCLEOTIDE SEQUENCE</scope>
</reference>
<dbReference type="EMBL" id="BTGU01000044">
    <property type="protein sequence ID" value="GMN53097.1"/>
    <property type="molecule type" value="Genomic_DNA"/>
</dbReference>
<proteinExistence type="predicted"/>
<organism evidence="1 2">
    <name type="scientific">Ficus carica</name>
    <name type="common">Common fig</name>
    <dbReference type="NCBI Taxonomy" id="3494"/>
    <lineage>
        <taxon>Eukaryota</taxon>
        <taxon>Viridiplantae</taxon>
        <taxon>Streptophyta</taxon>
        <taxon>Embryophyta</taxon>
        <taxon>Tracheophyta</taxon>
        <taxon>Spermatophyta</taxon>
        <taxon>Magnoliopsida</taxon>
        <taxon>eudicotyledons</taxon>
        <taxon>Gunneridae</taxon>
        <taxon>Pentapetalae</taxon>
        <taxon>rosids</taxon>
        <taxon>fabids</taxon>
        <taxon>Rosales</taxon>
        <taxon>Moraceae</taxon>
        <taxon>Ficeae</taxon>
        <taxon>Ficus</taxon>
    </lineage>
</organism>
<comment type="caution">
    <text evidence="1">The sequence shown here is derived from an EMBL/GenBank/DDBJ whole genome shotgun (WGS) entry which is preliminary data.</text>
</comment>
<protein>
    <submittedName>
        <fullName evidence="1">Uncharacterized protein</fullName>
    </submittedName>
</protein>
<evidence type="ECO:0000313" key="2">
    <source>
        <dbReference type="Proteomes" id="UP001187192"/>
    </source>
</evidence>
<name>A0AA88DFC5_FICCA</name>